<reference evidence="3 4" key="1">
    <citation type="journal article" date="2009" name="Science">
        <title>Green evolution and dynamic adaptations revealed by genomes of the marine picoeukaryotes Micromonas.</title>
        <authorList>
            <person name="Worden A.Z."/>
            <person name="Lee J.H."/>
            <person name="Mock T."/>
            <person name="Rouze P."/>
            <person name="Simmons M.P."/>
            <person name="Aerts A.L."/>
            <person name="Allen A.E."/>
            <person name="Cuvelier M.L."/>
            <person name="Derelle E."/>
            <person name="Everett M.V."/>
            <person name="Foulon E."/>
            <person name="Grimwood J."/>
            <person name="Gundlach H."/>
            <person name="Henrissat B."/>
            <person name="Napoli C."/>
            <person name="McDonald S.M."/>
            <person name="Parker M.S."/>
            <person name="Rombauts S."/>
            <person name="Salamov A."/>
            <person name="Von Dassow P."/>
            <person name="Badger J.H."/>
            <person name="Coutinho P.M."/>
            <person name="Demir E."/>
            <person name="Dubchak I."/>
            <person name="Gentemann C."/>
            <person name="Eikrem W."/>
            <person name="Gready J.E."/>
            <person name="John U."/>
            <person name="Lanier W."/>
            <person name="Lindquist E.A."/>
            <person name="Lucas S."/>
            <person name="Mayer K.F."/>
            <person name="Moreau H."/>
            <person name="Not F."/>
            <person name="Otillar R."/>
            <person name="Panaud O."/>
            <person name="Pangilinan J."/>
            <person name="Paulsen I."/>
            <person name="Piegu B."/>
            <person name="Poliakov A."/>
            <person name="Robbens S."/>
            <person name="Schmutz J."/>
            <person name="Toulza E."/>
            <person name="Wyss T."/>
            <person name="Zelensky A."/>
            <person name="Zhou K."/>
            <person name="Armbrust E.V."/>
            <person name="Bhattacharya D."/>
            <person name="Goodenough U.W."/>
            <person name="Van de Peer Y."/>
            <person name="Grigoriev I.V."/>
        </authorList>
    </citation>
    <scope>NUCLEOTIDE SEQUENCE [LARGE SCALE GENOMIC DNA]</scope>
    <source>
        <strain evidence="3 4">CCMP1545</strain>
    </source>
</reference>
<evidence type="ECO:0000313" key="4">
    <source>
        <dbReference type="Proteomes" id="UP000001876"/>
    </source>
</evidence>
<organism evidence="4">
    <name type="scientific">Micromonas pusilla (strain CCMP1545)</name>
    <name type="common">Picoplanktonic green alga</name>
    <dbReference type="NCBI Taxonomy" id="564608"/>
    <lineage>
        <taxon>Eukaryota</taxon>
        <taxon>Viridiplantae</taxon>
        <taxon>Chlorophyta</taxon>
        <taxon>Mamiellophyceae</taxon>
        <taxon>Mamiellales</taxon>
        <taxon>Mamiellaceae</taxon>
        <taxon>Micromonas</taxon>
    </lineage>
</organism>
<dbReference type="Proteomes" id="UP000001876">
    <property type="component" value="Unassembled WGS sequence"/>
</dbReference>
<proteinExistence type="predicted"/>
<evidence type="ECO:0000256" key="2">
    <source>
        <dbReference type="SAM" id="MobiDB-lite"/>
    </source>
</evidence>
<feature type="coiled-coil region" evidence="1">
    <location>
        <begin position="188"/>
        <end position="215"/>
    </location>
</feature>
<name>C1MTR1_MICPC</name>
<dbReference type="EMBL" id="GG663740">
    <property type="protein sequence ID" value="EEH56494.1"/>
    <property type="molecule type" value="Genomic_DNA"/>
</dbReference>
<dbReference type="KEGG" id="mpp:MICPUCDRAFT_58516"/>
<feature type="region of interest" description="Disordered" evidence="2">
    <location>
        <begin position="32"/>
        <end position="52"/>
    </location>
</feature>
<evidence type="ECO:0000256" key="1">
    <source>
        <dbReference type="SAM" id="Coils"/>
    </source>
</evidence>
<dbReference type="OMA" id="WSCMLEG"/>
<dbReference type="AlphaFoldDB" id="C1MTR1"/>
<evidence type="ECO:0000313" key="3">
    <source>
        <dbReference type="EMBL" id="EEH56494.1"/>
    </source>
</evidence>
<sequence>MPNDDDRRKCAPDPTAAREVVVEDGFKYKKRKSAAPGAAAAAPAPAPAAAPAGGVIHASAVAAAGGGPVGPGPAPTPADDLPDDYPGFHIHDKIPTDLPEDERFQMLIEEICEMQCKEEKARLIAEHGAELGTKIAKQLEGALSEFQLKVEEMVVRGDIKFGPGGDGDGDGDGDGVGDALLDVRDAKEEAMTAVMTQLENELEQWNEIEKQVAEEGSGPSEAEEALAKVDAEEAMNAVKVLMEAEAAATAAGTAGEGEAVVIPGHLREAVEEAKRKLGMQAEGLTALCDGVEALCVRAERACEVFSGALAENDFKGLPHVNSPHNLIKSLVASKKAEKDEGK</sequence>
<feature type="compositionally biased region" description="Low complexity" evidence="2">
    <location>
        <begin position="34"/>
        <end position="52"/>
    </location>
</feature>
<gene>
    <name evidence="3" type="ORF">MICPUCDRAFT_58516</name>
</gene>
<dbReference type="OrthoDB" id="496751at2759"/>
<protein>
    <submittedName>
        <fullName evidence="3">Predicted protein</fullName>
    </submittedName>
</protein>
<dbReference type="GeneID" id="9684552"/>
<dbReference type="RefSeq" id="XP_003059362.1">
    <property type="nucleotide sequence ID" value="XM_003059316.1"/>
</dbReference>
<keyword evidence="1" id="KW-0175">Coiled coil</keyword>
<keyword evidence="4" id="KW-1185">Reference proteome</keyword>
<accession>C1MTR1</accession>